<organism evidence="2 3">
    <name type="scientific">Dreissena polymorpha</name>
    <name type="common">Zebra mussel</name>
    <name type="synonym">Mytilus polymorpha</name>
    <dbReference type="NCBI Taxonomy" id="45954"/>
    <lineage>
        <taxon>Eukaryota</taxon>
        <taxon>Metazoa</taxon>
        <taxon>Spiralia</taxon>
        <taxon>Lophotrochozoa</taxon>
        <taxon>Mollusca</taxon>
        <taxon>Bivalvia</taxon>
        <taxon>Autobranchia</taxon>
        <taxon>Heteroconchia</taxon>
        <taxon>Euheterodonta</taxon>
        <taxon>Imparidentia</taxon>
        <taxon>Neoheterodontei</taxon>
        <taxon>Myida</taxon>
        <taxon>Dreissenoidea</taxon>
        <taxon>Dreissenidae</taxon>
        <taxon>Dreissena</taxon>
    </lineage>
</organism>
<keyword evidence="3" id="KW-1185">Reference proteome</keyword>
<feature type="region of interest" description="Disordered" evidence="1">
    <location>
        <begin position="32"/>
        <end position="53"/>
    </location>
</feature>
<evidence type="ECO:0000313" key="3">
    <source>
        <dbReference type="Proteomes" id="UP000828390"/>
    </source>
</evidence>
<protein>
    <submittedName>
        <fullName evidence="2">Uncharacterized protein</fullName>
    </submittedName>
</protein>
<accession>A0A9D4RQY5</accession>
<dbReference type="Proteomes" id="UP000828390">
    <property type="component" value="Unassembled WGS sequence"/>
</dbReference>
<comment type="caution">
    <text evidence="2">The sequence shown here is derived from an EMBL/GenBank/DDBJ whole genome shotgun (WGS) entry which is preliminary data.</text>
</comment>
<reference evidence="2" key="2">
    <citation type="submission" date="2020-11" db="EMBL/GenBank/DDBJ databases">
        <authorList>
            <person name="McCartney M.A."/>
            <person name="Auch B."/>
            <person name="Kono T."/>
            <person name="Mallez S."/>
            <person name="Becker A."/>
            <person name="Gohl D.M."/>
            <person name="Silverstein K.A.T."/>
            <person name="Koren S."/>
            <person name="Bechman K.B."/>
            <person name="Herman A."/>
            <person name="Abrahante J.E."/>
            <person name="Garbe J."/>
        </authorList>
    </citation>
    <scope>NUCLEOTIDE SEQUENCE</scope>
    <source>
        <strain evidence="2">Duluth1</strain>
        <tissue evidence="2">Whole animal</tissue>
    </source>
</reference>
<reference evidence="2" key="1">
    <citation type="journal article" date="2019" name="bioRxiv">
        <title>The Genome of the Zebra Mussel, Dreissena polymorpha: A Resource for Invasive Species Research.</title>
        <authorList>
            <person name="McCartney M.A."/>
            <person name="Auch B."/>
            <person name="Kono T."/>
            <person name="Mallez S."/>
            <person name="Zhang Y."/>
            <person name="Obille A."/>
            <person name="Becker A."/>
            <person name="Abrahante J.E."/>
            <person name="Garbe J."/>
            <person name="Badalamenti J.P."/>
            <person name="Herman A."/>
            <person name="Mangelson H."/>
            <person name="Liachko I."/>
            <person name="Sullivan S."/>
            <person name="Sone E.D."/>
            <person name="Koren S."/>
            <person name="Silverstein K.A.T."/>
            <person name="Beckman K.B."/>
            <person name="Gohl D.M."/>
        </authorList>
    </citation>
    <scope>NUCLEOTIDE SEQUENCE</scope>
    <source>
        <strain evidence="2">Duluth1</strain>
        <tissue evidence="2">Whole animal</tissue>
    </source>
</reference>
<evidence type="ECO:0000313" key="2">
    <source>
        <dbReference type="EMBL" id="KAH3875402.1"/>
    </source>
</evidence>
<dbReference type="AlphaFoldDB" id="A0A9D4RQY5"/>
<evidence type="ECO:0000256" key="1">
    <source>
        <dbReference type="SAM" id="MobiDB-lite"/>
    </source>
</evidence>
<gene>
    <name evidence="2" type="ORF">DPMN_038667</name>
</gene>
<name>A0A9D4RQY5_DREPO</name>
<proteinExistence type="predicted"/>
<sequence>MQTSACISQNCSVDIGSLHMYGKGLTKSPLVEKGTLQGQTAEGKPTEKSGWAA</sequence>
<dbReference type="EMBL" id="JAIWYP010000002">
    <property type="protein sequence ID" value="KAH3875402.1"/>
    <property type="molecule type" value="Genomic_DNA"/>
</dbReference>